<name>A0ABS4H4P0_9BACL</name>
<sequence>MTVQELTISILGSSGGVAKATLSILNQSIKDVHDPLYSYINHSKIHLIDWKQRDMEYYKIFAPNLVDRLTLHQFDLRNKGA</sequence>
<dbReference type="Proteomes" id="UP001519273">
    <property type="component" value="Unassembled WGS sequence"/>
</dbReference>
<dbReference type="EMBL" id="JAGGKP010000003">
    <property type="protein sequence ID" value="MBP1937045.1"/>
    <property type="molecule type" value="Genomic_DNA"/>
</dbReference>
<accession>A0ABS4H4P0</accession>
<reference evidence="1 2" key="1">
    <citation type="submission" date="2021-03" db="EMBL/GenBank/DDBJ databases">
        <title>Genomic Encyclopedia of Type Strains, Phase IV (KMG-IV): sequencing the most valuable type-strain genomes for metagenomic binning, comparative biology and taxonomic classification.</title>
        <authorList>
            <person name="Goeker M."/>
        </authorList>
    </citation>
    <scope>NUCLEOTIDE SEQUENCE [LARGE SCALE GENOMIC DNA]</scope>
    <source>
        <strain evidence="1 2">DSM 23491</strain>
    </source>
</reference>
<protein>
    <submittedName>
        <fullName evidence="1">Uncharacterized protein</fullName>
    </submittedName>
</protein>
<evidence type="ECO:0000313" key="1">
    <source>
        <dbReference type="EMBL" id="MBP1937045.1"/>
    </source>
</evidence>
<evidence type="ECO:0000313" key="2">
    <source>
        <dbReference type="Proteomes" id="UP001519273"/>
    </source>
</evidence>
<organism evidence="1 2">
    <name type="scientific">Paenibacillus sediminis</name>
    <dbReference type="NCBI Taxonomy" id="664909"/>
    <lineage>
        <taxon>Bacteria</taxon>
        <taxon>Bacillati</taxon>
        <taxon>Bacillota</taxon>
        <taxon>Bacilli</taxon>
        <taxon>Bacillales</taxon>
        <taxon>Paenibacillaceae</taxon>
        <taxon>Paenibacillus</taxon>
    </lineage>
</organism>
<comment type="caution">
    <text evidence="1">The sequence shown here is derived from an EMBL/GenBank/DDBJ whole genome shotgun (WGS) entry which is preliminary data.</text>
</comment>
<gene>
    <name evidence="1" type="ORF">J2Z20_001927</name>
</gene>
<proteinExistence type="predicted"/>
<dbReference type="RefSeq" id="WP_209848725.1">
    <property type="nucleotide sequence ID" value="NZ_CBCRVE010000006.1"/>
</dbReference>
<keyword evidence="2" id="KW-1185">Reference proteome</keyword>